<evidence type="ECO:0000313" key="9">
    <source>
        <dbReference type="EMBL" id="AQP50626.1"/>
    </source>
</evidence>
<name>A0A1Q2CWX8_9ACTN</name>
<evidence type="ECO:0000256" key="1">
    <source>
        <dbReference type="ARBA" id="ARBA00004651"/>
    </source>
</evidence>
<feature type="transmembrane region" description="Helical" evidence="8">
    <location>
        <begin position="360"/>
        <end position="381"/>
    </location>
</feature>
<evidence type="ECO:0000256" key="8">
    <source>
        <dbReference type="SAM" id="Phobius"/>
    </source>
</evidence>
<keyword evidence="2" id="KW-1003">Cell membrane</keyword>
<feature type="transmembrane region" description="Helical" evidence="8">
    <location>
        <begin position="335"/>
        <end position="353"/>
    </location>
</feature>
<organism evidence="9 10">
    <name type="scientific">Tessaracoccus flavescens</name>
    <dbReference type="NCBI Taxonomy" id="399497"/>
    <lineage>
        <taxon>Bacteria</taxon>
        <taxon>Bacillati</taxon>
        <taxon>Actinomycetota</taxon>
        <taxon>Actinomycetes</taxon>
        <taxon>Propionibacteriales</taxon>
        <taxon>Propionibacteriaceae</taxon>
        <taxon>Tessaracoccus</taxon>
    </lineage>
</organism>
<feature type="transmembrane region" description="Helical" evidence="8">
    <location>
        <begin position="401"/>
        <end position="421"/>
    </location>
</feature>
<keyword evidence="10" id="KW-1185">Reference proteome</keyword>
<comment type="similarity">
    <text evidence="7">Belongs to the glycosyltransferase 87 family.</text>
</comment>
<evidence type="ECO:0000256" key="7">
    <source>
        <dbReference type="ARBA" id="ARBA00024033"/>
    </source>
</evidence>
<keyword evidence="3" id="KW-0808">Transferase</keyword>
<feature type="transmembrane region" description="Helical" evidence="8">
    <location>
        <begin position="92"/>
        <end position="113"/>
    </location>
</feature>
<feature type="transmembrane region" description="Helical" evidence="8">
    <location>
        <begin position="172"/>
        <end position="191"/>
    </location>
</feature>
<keyword evidence="4 8" id="KW-0812">Transmembrane</keyword>
<feature type="transmembrane region" description="Helical" evidence="8">
    <location>
        <begin position="226"/>
        <end position="246"/>
    </location>
</feature>
<keyword evidence="5 8" id="KW-1133">Transmembrane helix</keyword>
<evidence type="ECO:0000256" key="3">
    <source>
        <dbReference type="ARBA" id="ARBA00022679"/>
    </source>
</evidence>
<dbReference type="InterPro" id="IPR018584">
    <property type="entry name" value="GT87"/>
</dbReference>
<evidence type="ECO:0000256" key="2">
    <source>
        <dbReference type="ARBA" id="ARBA00022475"/>
    </source>
</evidence>
<evidence type="ECO:0000256" key="4">
    <source>
        <dbReference type="ARBA" id="ARBA00022692"/>
    </source>
</evidence>
<dbReference type="AlphaFoldDB" id="A0A1Q2CWX8"/>
<keyword evidence="6 8" id="KW-0472">Membrane</keyword>
<comment type="subcellular location">
    <subcellularLocation>
        <location evidence="1">Cell membrane</location>
        <topology evidence="1">Multi-pass membrane protein</topology>
    </subcellularLocation>
</comment>
<gene>
    <name evidence="9" type="ORF">BW733_07050</name>
</gene>
<dbReference type="EMBL" id="CP019607">
    <property type="protein sequence ID" value="AQP50626.1"/>
    <property type="molecule type" value="Genomic_DNA"/>
</dbReference>
<evidence type="ECO:0000256" key="6">
    <source>
        <dbReference type="ARBA" id="ARBA00023136"/>
    </source>
</evidence>
<feature type="transmembrane region" description="Helical" evidence="8">
    <location>
        <begin position="150"/>
        <end position="166"/>
    </location>
</feature>
<dbReference type="Proteomes" id="UP000188235">
    <property type="component" value="Chromosome"/>
</dbReference>
<dbReference type="GO" id="GO:0005886">
    <property type="term" value="C:plasma membrane"/>
    <property type="evidence" value="ECO:0007669"/>
    <property type="project" value="UniProtKB-SubCell"/>
</dbReference>
<protein>
    <recommendedName>
        <fullName evidence="11">Glycosyltransferase</fullName>
    </recommendedName>
</protein>
<feature type="transmembrane region" description="Helical" evidence="8">
    <location>
        <begin position="26"/>
        <end position="47"/>
    </location>
</feature>
<evidence type="ECO:0008006" key="11">
    <source>
        <dbReference type="Google" id="ProtNLM"/>
    </source>
</evidence>
<dbReference type="GO" id="GO:0016758">
    <property type="term" value="F:hexosyltransferase activity"/>
    <property type="evidence" value="ECO:0007669"/>
    <property type="project" value="InterPro"/>
</dbReference>
<feature type="transmembrane region" description="Helical" evidence="8">
    <location>
        <begin position="198"/>
        <end position="220"/>
    </location>
</feature>
<sequence length="433" mass="47263">MAAMETSPHPARARVAEIAGRVLDNWAFRILALASVGVGAFLLLYGVPGLEEFWMAKRGANVYRTDLDVYRLGGQVLLQGGDLYGRLPDIELGANLPFTYPPIAAILFAPLALMPLKVASALFTVVSIVAFAVGVWVVSKEVSGLTGSRAAWFAVALTGATMWIGPMRETIWFGQINNVLMALVVIDLIALRGRKWQGCLVGLALAIKLTPAVFLAYFLVRKQWRAMLVGIASALVYTAIGFAVTWRDSVTYWTETIVSTDRIGNLAYLANQSINGLVQRLILDDTTASIVWFASCAVLGLSLLWLMWRLSAVGLEAAAIVTMGLYSLLASPVSWSHHWVWCVPAILVLAFLWRTEPAPVAWVGGAVAALGVWVFYSRIIWEQPIVDDGVVQWTPWQQVLGNAQTLWALLALATLFLAACWPRRRPDPEVAAG</sequence>
<dbReference type="STRING" id="399497.BW733_07050"/>
<accession>A0A1Q2CWX8</accession>
<dbReference type="Pfam" id="PF09594">
    <property type="entry name" value="GT87"/>
    <property type="match status" value="1"/>
</dbReference>
<dbReference type="OrthoDB" id="9774600at2"/>
<feature type="transmembrane region" description="Helical" evidence="8">
    <location>
        <begin position="289"/>
        <end position="306"/>
    </location>
</feature>
<feature type="transmembrane region" description="Helical" evidence="8">
    <location>
        <begin position="119"/>
        <end position="138"/>
    </location>
</feature>
<dbReference type="KEGG" id="tfa:BW733_07050"/>
<reference evidence="9 10" key="1">
    <citation type="journal article" date="2008" name="Int. J. Syst. Evol. Microbiol.">
        <title>Tessaracoccus flavescens sp. nov., isolated from marine sediment.</title>
        <authorList>
            <person name="Lee D.W."/>
            <person name="Lee S.D."/>
        </authorList>
    </citation>
    <scope>NUCLEOTIDE SEQUENCE [LARGE SCALE GENOMIC DNA]</scope>
    <source>
        <strain evidence="9 10">SST-39T</strain>
    </source>
</reference>
<evidence type="ECO:0000313" key="10">
    <source>
        <dbReference type="Proteomes" id="UP000188235"/>
    </source>
</evidence>
<proteinExistence type="inferred from homology"/>
<evidence type="ECO:0000256" key="5">
    <source>
        <dbReference type="ARBA" id="ARBA00022989"/>
    </source>
</evidence>